<dbReference type="STRING" id="39480.EUAN_00280"/>
<dbReference type="EMBL" id="MKIE01000001">
    <property type="protein sequence ID" value="OHW63164.1"/>
    <property type="molecule type" value="Genomic_DNA"/>
</dbReference>
<dbReference type="NCBIfam" id="TIGR01203">
    <property type="entry name" value="HGPRTase"/>
    <property type="match status" value="1"/>
</dbReference>
<evidence type="ECO:0000256" key="8">
    <source>
        <dbReference type="ARBA" id="ARBA00022676"/>
    </source>
</evidence>
<dbReference type="GO" id="GO:0000287">
    <property type="term" value="F:magnesium ion binding"/>
    <property type="evidence" value="ECO:0007669"/>
    <property type="project" value="TreeGrafter"/>
</dbReference>
<evidence type="ECO:0000313" key="18">
    <source>
        <dbReference type="EMBL" id="OHW63164.1"/>
    </source>
</evidence>
<dbReference type="GO" id="GO:0046100">
    <property type="term" value="P:hypoxanthine metabolic process"/>
    <property type="evidence" value="ECO:0007669"/>
    <property type="project" value="TreeGrafter"/>
</dbReference>
<comment type="pathway">
    <text evidence="5">Purine metabolism; GMP biosynthesis via salvage pathway; GMP from guanine: step 1/1.</text>
</comment>
<dbReference type="Proteomes" id="UP000180254">
    <property type="component" value="Unassembled WGS sequence"/>
</dbReference>
<dbReference type="UniPathway" id="UPA00591">
    <property type="reaction ID" value="UER00648"/>
</dbReference>
<evidence type="ECO:0000256" key="13">
    <source>
        <dbReference type="ARBA" id="ARBA00022842"/>
    </source>
</evidence>
<reference evidence="18 19" key="1">
    <citation type="submission" date="2016-09" db="EMBL/GenBank/DDBJ databases">
        <title>Genome sequence of Eubacterium angustum.</title>
        <authorList>
            <person name="Poehlein A."/>
            <person name="Daniel R."/>
        </authorList>
    </citation>
    <scope>NUCLEOTIDE SEQUENCE [LARGE SCALE GENOMIC DNA]</scope>
    <source>
        <strain evidence="18 19">DSM 1989</strain>
    </source>
</reference>
<dbReference type="InterPro" id="IPR029057">
    <property type="entry name" value="PRTase-like"/>
</dbReference>
<gene>
    <name evidence="18" type="primary">hpt_1</name>
    <name evidence="18" type="ORF">EUAN_00280</name>
</gene>
<keyword evidence="7 16" id="KW-0963">Cytoplasm</keyword>
<evidence type="ECO:0000256" key="1">
    <source>
        <dbReference type="ARBA" id="ARBA00001946"/>
    </source>
</evidence>
<evidence type="ECO:0000256" key="10">
    <source>
        <dbReference type="ARBA" id="ARBA00022723"/>
    </source>
</evidence>
<dbReference type="GO" id="GO:0004422">
    <property type="term" value="F:hypoxanthine phosphoribosyltransferase activity"/>
    <property type="evidence" value="ECO:0007669"/>
    <property type="project" value="InterPro"/>
</dbReference>
<evidence type="ECO:0000256" key="9">
    <source>
        <dbReference type="ARBA" id="ARBA00022679"/>
    </source>
</evidence>
<dbReference type="GO" id="GO:0032263">
    <property type="term" value="P:GMP salvage"/>
    <property type="evidence" value="ECO:0007669"/>
    <property type="project" value="TreeGrafter"/>
</dbReference>
<dbReference type="CDD" id="cd06223">
    <property type="entry name" value="PRTases_typeI"/>
    <property type="match status" value="1"/>
</dbReference>
<comment type="catalytic activity">
    <reaction evidence="15">
        <text>IMP + diphosphate = hypoxanthine + 5-phospho-alpha-D-ribose 1-diphosphate</text>
        <dbReference type="Rhea" id="RHEA:17973"/>
        <dbReference type="ChEBI" id="CHEBI:17368"/>
        <dbReference type="ChEBI" id="CHEBI:33019"/>
        <dbReference type="ChEBI" id="CHEBI:58017"/>
        <dbReference type="ChEBI" id="CHEBI:58053"/>
        <dbReference type="EC" id="2.4.2.8"/>
    </reaction>
    <physiologicalReaction direction="right-to-left" evidence="15">
        <dbReference type="Rhea" id="RHEA:17975"/>
    </physiologicalReaction>
</comment>
<dbReference type="Gene3D" id="3.40.50.2020">
    <property type="match status" value="1"/>
</dbReference>
<dbReference type="PANTHER" id="PTHR43340">
    <property type="entry name" value="HYPOXANTHINE-GUANINE PHOSPHORIBOSYLTRANSFERASE"/>
    <property type="match status" value="1"/>
</dbReference>
<evidence type="ECO:0000256" key="15">
    <source>
        <dbReference type="ARBA" id="ARBA00049402"/>
    </source>
</evidence>
<proteinExistence type="inferred from homology"/>
<dbReference type="Pfam" id="PF00156">
    <property type="entry name" value="Pribosyltran"/>
    <property type="match status" value="1"/>
</dbReference>
<comment type="similarity">
    <text evidence="6 16">Belongs to the purine/pyrimidine phosphoribosyltransferase family.</text>
</comment>
<keyword evidence="13 16" id="KW-0460">Magnesium</keyword>
<comment type="pathway">
    <text evidence="4 16">Purine metabolism; IMP biosynthesis via salvage pathway; IMP from hypoxanthine: step 1/1.</text>
</comment>
<feature type="domain" description="Phosphoribosyltransferase" evidence="17">
    <location>
        <begin position="13"/>
        <end position="158"/>
    </location>
</feature>
<evidence type="ECO:0000256" key="5">
    <source>
        <dbReference type="ARBA" id="ARBA00004676"/>
    </source>
</evidence>
<dbReference type="OrthoDB" id="9802824at2"/>
<comment type="cofactor">
    <cofactor evidence="1 16">
        <name>Mg(2+)</name>
        <dbReference type="ChEBI" id="CHEBI:18420"/>
    </cofactor>
</comment>
<evidence type="ECO:0000256" key="16">
    <source>
        <dbReference type="RuleBase" id="RU364099"/>
    </source>
</evidence>
<sequence>MMKERKIVIPEEEIQKRVKELGEEISRDYGDEDVILVSLLKGSFVFTADLARSLKIKNRVEFMTTSSYEDKEESSGKVKIVTDLKADIDGKHVLVVDDILDTGNTMSEIVKHLQKKNPKTIKTCVFLDKPERRLVEIEADYVGVTIPDLFIVGYGLDYGDYYRGVPYIFSFVDEE</sequence>
<evidence type="ECO:0000256" key="12">
    <source>
        <dbReference type="ARBA" id="ARBA00022741"/>
    </source>
</evidence>
<keyword evidence="9 16" id="KW-0808">Transferase</keyword>
<organism evidence="18 19">
    <name type="scientific">Andreesenia angusta</name>
    <dbReference type="NCBI Taxonomy" id="39480"/>
    <lineage>
        <taxon>Bacteria</taxon>
        <taxon>Bacillati</taxon>
        <taxon>Bacillota</taxon>
        <taxon>Tissierellia</taxon>
        <taxon>Tissierellales</taxon>
        <taxon>Gottschalkiaceae</taxon>
        <taxon>Andreesenia</taxon>
    </lineage>
</organism>
<comment type="catalytic activity">
    <reaction evidence="14">
        <text>GMP + diphosphate = guanine + 5-phospho-alpha-D-ribose 1-diphosphate</text>
        <dbReference type="Rhea" id="RHEA:25424"/>
        <dbReference type="ChEBI" id="CHEBI:16235"/>
        <dbReference type="ChEBI" id="CHEBI:33019"/>
        <dbReference type="ChEBI" id="CHEBI:58017"/>
        <dbReference type="ChEBI" id="CHEBI:58115"/>
        <dbReference type="EC" id="2.4.2.8"/>
    </reaction>
    <physiologicalReaction direction="right-to-left" evidence="14">
        <dbReference type="Rhea" id="RHEA:25426"/>
    </physiologicalReaction>
</comment>
<evidence type="ECO:0000256" key="7">
    <source>
        <dbReference type="ARBA" id="ARBA00022490"/>
    </source>
</evidence>
<evidence type="ECO:0000256" key="4">
    <source>
        <dbReference type="ARBA" id="ARBA00004669"/>
    </source>
</evidence>
<dbReference type="AlphaFoldDB" id="A0A1S1V9H1"/>
<dbReference type="GO" id="GO:0032264">
    <property type="term" value="P:IMP salvage"/>
    <property type="evidence" value="ECO:0007669"/>
    <property type="project" value="UniProtKB-UniPathway"/>
</dbReference>
<keyword evidence="8 16" id="KW-0328">Glycosyltransferase</keyword>
<keyword evidence="12 16" id="KW-0547">Nucleotide-binding</keyword>
<name>A0A1S1V9H1_9FIRM</name>
<comment type="caution">
    <text evidence="18">The sequence shown here is derived from an EMBL/GenBank/DDBJ whole genome shotgun (WGS) entry which is preliminary data.</text>
</comment>
<dbReference type="InterPro" id="IPR050408">
    <property type="entry name" value="HGPRT"/>
</dbReference>
<protein>
    <recommendedName>
        <fullName evidence="16">Hypoxanthine phosphoribosyltransferase</fullName>
        <ecNumber evidence="16">2.4.2.8</ecNumber>
    </recommendedName>
</protein>
<keyword evidence="19" id="KW-1185">Reference proteome</keyword>
<dbReference type="GO" id="GO:0006178">
    <property type="term" value="P:guanine salvage"/>
    <property type="evidence" value="ECO:0007669"/>
    <property type="project" value="TreeGrafter"/>
</dbReference>
<dbReference type="EC" id="2.4.2.8" evidence="16"/>
<dbReference type="InterPro" id="IPR000836">
    <property type="entry name" value="PRTase_dom"/>
</dbReference>
<dbReference type="SUPFAM" id="SSF53271">
    <property type="entry name" value="PRTase-like"/>
    <property type="match status" value="1"/>
</dbReference>
<evidence type="ECO:0000256" key="11">
    <source>
        <dbReference type="ARBA" id="ARBA00022726"/>
    </source>
</evidence>
<dbReference type="FunFam" id="3.40.50.2020:FF:000006">
    <property type="entry name" value="Hypoxanthine phosphoribosyltransferase"/>
    <property type="match status" value="1"/>
</dbReference>
<evidence type="ECO:0000256" key="14">
    <source>
        <dbReference type="ARBA" id="ARBA00048811"/>
    </source>
</evidence>
<dbReference type="GO" id="GO:0005829">
    <property type="term" value="C:cytosol"/>
    <property type="evidence" value="ECO:0007669"/>
    <property type="project" value="TreeGrafter"/>
</dbReference>
<dbReference type="GO" id="GO:0052657">
    <property type="term" value="F:guanine phosphoribosyltransferase activity"/>
    <property type="evidence" value="ECO:0007669"/>
    <property type="project" value="RHEA"/>
</dbReference>
<keyword evidence="11 16" id="KW-0660">Purine salvage</keyword>
<comment type="subcellular location">
    <subcellularLocation>
        <location evidence="3 16">Cytoplasm</location>
    </subcellularLocation>
</comment>
<evidence type="ECO:0000259" key="17">
    <source>
        <dbReference type="Pfam" id="PF00156"/>
    </source>
</evidence>
<dbReference type="GO" id="GO:0006166">
    <property type="term" value="P:purine ribonucleoside salvage"/>
    <property type="evidence" value="ECO:0007669"/>
    <property type="project" value="UniProtKB-KW"/>
</dbReference>
<dbReference type="PANTHER" id="PTHR43340:SF1">
    <property type="entry name" value="HYPOXANTHINE PHOSPHORIBOSYLTRANSFERASE"/>
    <property type="match status" value="1"/>
</dbReference>
<dbReference type="GO" id="GO:0000166">
    <property type="term" value="F:nucleotide binding"/>
    <property type="evidence" value="ECO:0007669"/>
    <property type="project" value="UniProtKB-KW"/>
</dbReference>
<evidence type="ECO:0000313" key="19">
    <source>
        <dbReference type="Proteomes" id="UP000180254"/>
    </source>
</evidence>
<evidence type="ECO:0000256" key="6">
    <source>
        <dbReference type="ARBA" id="ARBA00008391"/>
    </source>
</evidence>
<keyword evidence="10 16" id="KW-0479">Metal-binding</keyword>
<accession>A0A1S1V9H1</accession>
<comment type="function">
    <text evidence="2">Purine salvage pathway enzyme that catalyzes the transfer of the ribosyl-5-phosphate group from 5-phospho-alpha-D-ribose 1-diphosphate (PRPP) to the N9 position of the 6-oxopurines hypoxanthine and guanine to form the corresponding ribonucleotides IMP (inosine 5'-monophosphate) and GMP (guanosine 5'-monophosphate), with the release of PPi.</text>
</comment>
<evidence type="ECO:0000256" key="2">
    <source>
        <dbReference type="ARBA" id="ARBA00002049"/>
    </source>
</evidence>
<evidence type="ECO:0000256" key="3">
    <source>
        <dbReference type="ARBA" id="ARBA00004496"/>
    </source>
</evidence>
<dbReference type="InterPro" id="IPR005904">
    <property type="entry name" value="Hxn_phspho_trans"/>
</dbReference>